<keyword evidence="5 6" id="KW-0687">Ribonucleoprotein</keyword>
<dbReference type="SUPFAM" id="SSF54814">
    <property type="entry name" value="Prokaryotic type KH domain (KH-domain type II)"/>
    <property type="match status" value="1"/>
</dbReference>
<dbReference type="SUPFAM" id="SSF54821">
    <property type="entry name" value="Ribosomal protein S3 C-terminal domain"/>
    <property type="match status" value="1"/>
</dbReference>
<dbReference type="Pfam" id="PF00189">
    <property type="entry name" value="Ribosomal_S3_C"/>
    <property type="match status" value="1"/>
</dbReference>
<dbReference type="Pfam" id="PF07650">
    <property type="entry name" value="KH_2"/>
    <property type="match status" value="1"/>
</dbReference>
<dbReference type="InterPro" id="IPR015946">
    <property type="entry name" value="KH_dom-like_a/b"/>
</dbReference>
<evidence type="ECO:0000256" key="6">
    <source>
        <dbReference type="HAMAP-Rule" id="MF_01309"/>
    </source>
</evidence>
<feature type="domain" description="KH type-2" evidence="8">
    <location>
        <begin position="17"/>
        <end position="86"/>
    </location>
</feature>
<dbReference type="PANTHER" id="PTHR11760:SF32">
    <property type="entry name" value="SMALL RIBOSOMAL SUBUNIT PROTEIN US3"/>
    <property type="match status" value="1"/>
</dbReference>
<dbReference type="HAMAP" id="MF_01309_A">
    <property type="entry name" value="Ribosomal_uS3_A"/>
    <property type="match status" value="1"/>
</dbReference>
<dbReference type="InterPro" id="IPR027488">
    <property type="entry name" value="Ribosomal_uS3_arc"/>
</dbReference>
<keyword evidence="3 6" id="KW-0694">RNA-binding</keyword>
<dbReference type="PROSITE" id="PS50823">
    <property type="entry name" value="KH_TYPE_2"/>
    <property type="match status" value="1"/>
</dbReference>
<dbReference type="InterPro" id="IPR004044">
    <property type="entry name" value="KH_dom_type_2"/>
</dbReference>
<evidence type="ECO:0000256" key="7">
    <source>
        <dbReference type="SAM" id="MobiDB-lite"/>
    </source>
</evidence>
<dbReference type="GO" id="GO:0003735">
    <property type="term" value="F:structural constituent of ribosome"/>
    <property type="evidence" value="ECO:0007669"/>
    <property type="project" value="UniProtKB-UniRule"/>
</dbReference>
<evidence type="ECO:0000256" key="3">
    <source>
        <dbReference type="ARBA" id="ARBA00022884"/>
    </source>
</evidence>
<dbReference type="InterPro" id="IPR001351">
    <property type="entry name" value="Ribosomal_uS3_C"/>
</dbReference>
<dbReference type="InterPro" id="IPR057258">
    <property type="entry name" value="Ribosomal_uS3"/>
</dbReference>
<dbReference type="GO" id="GO:0006412">
    <property type="term" value="P:translation"/>
    <property type="evidence" value="ECO:0007669"/>
    <property type="project" value="UniProtKB-UniRule"/>
</dbReference>
<dbReference type="CDD" id="cd02411">
    <property type="entry name" value="KH-II_30S_S3_arch"/>
    <property type="match status" value="1"/>
</dbReference>
<reference evidence="9" key="1">
    <citation type="journal article" date="2015" name="ISME J.">
        <title>Aquifer environment selects for microbial species cohorts in sediment and groundwater.</title>
        <authorList>
            <person name="Hug L.A."/>
            <person name="Thomas B.C."/>
            <person name="Brown C.T."/>
            <person name="Frischkorn K.R."/>
            <person name="Williams K.H."/>
            <person name="Tringe S.G."/>
            <person name="Banfield J.F."/>
        </authorList>
    </citation>
    <scope>NUCLEOTIDE SEQUENCE</scope>
</reference>
<gene>
    <name evidence="9" type="primary">rps3p</name>
    <name evidence="6" type="synonym">rps3</name>
</gene>
<feature type="region of interest" description="Disordered" evidence="7">
    <location>
        <begin position="220"/>
        <end position="294"/>
    </location>
</feature>
<feature type="compositionally biased region" description="Low complexity" evidence="7">
    <location>
        <begin position="284"/>
        <end position="294"/>
    </location>
</feature>
<dbReference type="InterPro" id="IPR036419">
    <property type="entry name" value="Ribosomal_S3_C_sf"/>
</dbReference>
<dbReference type="InterPro" id="IPR005703">
    <property type="entry name" value="Ribosomal_uS3_euk/arc"/>
</dbReference>
<accession>A0A0H4T0N5</accession>
<evidence type="ECO:0000313" key="9">
    <source>
        <dbReference type="EMBL" id="AKQ01068.1"/>
    </source>
</evidence>
<keyword evidence="2 6" id="KW-0699">rRNA-binding</keyword>
<dbReference type="PANTHER" id="PTHR11760">
    <property type="entry name" value="30S/40S RIBOSOMAL PROTEIN S3"/>
    <property type="match status" value="1"/>
</dbReference>
<evidence type="ECO:0000256" key="1">
    <source>
        <dbReference type="ARBA" id="ARBA00010761"/>
    </source>
</evidence>
<dbReference type="NCBIfam" id="TIGR01008">
    <property type="entry name" value="uS3_euk_arch"/>
    <property type="match status" value="1"/>
</dbReference>
<dbReference type="Gene3D" id="3.30.1140.32">
    <property type="entry name" value="Ribosomal protein S3, C-terminal domain"/>
    <property type="match status" value="1"/>
</dbReference>
<protein>
    <recommendedName>
        <fullName evidence="6">Small ribosomal subunit protein uS3</fullName>
    </recommendedName>
</protein>
<proteinExistence type="inferred from homology"/>
<sequence length="294" mass="32170">MVSERKFIKENVRRVLLKEYLRKQTARAGFGGIDIQRTPLGTHITLIAERPGLVIGRRGSTINELTRAVEEDYHFEHPQIEVSEVANPALNPHIMAQKLALALERGWHFRRAGHSTVLRIMEAGAKGCQVTISGKLTGERHRTVRFKAGHVKYCGEPKLEFMWTAYATAMKKAGMMGIKIQIMDPNARLPDEIDVVEPEEALVKGLIPKKVDAAEVVGGVEVPLGGPEPTDEEIKKALESAPEGAPKRRPRAKKAAPSEGAAPRPRRPRAKKPAAAQAPPPLEAPAAETPKTDG</sequence>
<dbReference type="NCBIfam" id="NF003219">
    <property type="entry name" value="PRK04191.1"/>
    <property type="match status" value="1"/>
</dbReference>
<name>A0A0H4T0N5_9EURY</name>
<dbReference type="GO" id="GO:0022627">
    <property type="term" value="C:cytosolic small ribosomal subunit"/>
    <property type="evidence" value="ECO:0007669"/>
    <property type="project" value="UniProtKB-UniRule"/>
</dbReference>
<evidence type="ECO:0000259" key="8">
    <source>
        <dbReference type="PROSITE" id="PS50823"/>
    </source>
</evidence>
<dbReference type="EMBL" id="KT006949">
    <property type="protein sequence ID" value="AKQ01068.1"/>
    <property type="molecule type" value="Genomic_DNA"/>
</dbReference>
<organism evidence="9">
    <name type="scientific">uncultured euryarchaeote Rifle_16ft_4_minimus_14142</name>
    <dbReference type="NCBI Taxonomy" id="1665188"/>
    <lineage>
        <taxon>Archaea</taxon>
        <taxon>Methanobacteriati</taxon>
        <taxon>Methanobacteriota</taxon>
        <taxon>environmental samples</taxon>
    </lineage>
</organism>
<keyword evidence="4 6" id="KW-0689">Ribosomal protein</keyword>
<dbReference type="AlphaFoldDB" id="A0A0H4T0N5"/>
<evidence type="ECO:0000256" key="5">
    <source>
        <dbReference type="ARBA" id="ARBA00023274"/>
    </source>
</evidence>
<dbReference type="GO" id="GO:0019843">
    <property type="term" value="F:rRNA binding"/>
    <property type="evidence" value="ECO:0007669"/>
    <property type="project" value="UniProtKB-UniRule"/>
</dbReference>
<evidence type="ECO:0000256" key="4">
    <source>
        <dbReference type="ARBA" id="ARBA00022980"/>
    </source>
</evidence>
<comment type="subunit">
    <text evidence="6">Part of the 30S ribosomal subunit.</text>
</comment>
<comment type="function">
    <text evidence="6">Binds the lower part of the 30S subunit head.</text>
</comment>
<comment type="similarity">
    <text evidence="1 6">Belongs to the universal ribosomal protein uS3 family.</text>
</comment>
<dbReference type="FunFam" id="3.30.300.20:FF:000001">
    <property type="entry name" value="30S ribosomal protein S3"/>
    <property type="match status" value="1"/>
</dbReference>
<dbReference type="InterPro" id="IPR009019">
    <property type="entry name" value="KH_sf_prok-type"/>
</dbReference>
<evidence type="ECO:0000256" key="2">
    <source>
        <dbReference type="ARBA" id="ARBA00022730"/>
    </source>
</evidence>
<dbReference type="Gene3D" id="3.30.300.20">
    <property type="match status" value="1"/>
</dbReference>